<dbReference type="AlphaFoldDB" id="A0A4Z2HN24"/>
<keyword evidence="2" id="KW-1185">Reference proteome</keyword>
<dbReference type="Proteomes" id="UP000314294">
    <property type="component" value="Unassembled WGS sequence"/>
</dbReference>
<organism evidence="1 2">
    <name type="scientific">Liparis tanakae</name>
    <name type="common">Tanaka's snailfish</name>
    <dbReference type="NCBI Taxonomy" id="230148"/>
    <lineage>
        <taxon>Eukaryota</taxon>
        <taxon>Metazoa</taxon>
        <taxon>Chordata</taxon>
        <taxon>Craniata</taxon>
        <taxon>Vertebrata</taxon>
        <taxon>Euteleostomi</taxon>
        <taxon>Actinopterygii</taxon>
        <taxon>Neopterygii</taxon>
        <taxon>Teleostei</taxon>
        <taxon>Neoteleostei</taxon>
        <taxon>Acanthomorphata</taxon>
        <taxon>Eupercaria</taxon>
        <taxon>Perciformes</taxon>
        <taxon>Cottioidei</taxon>
        <taxon>Cottales</taxon>
        <taxon>Liparidae</taxon>
        <taxon>Liparis</taxon>
    </lineage>
</organism>
<name>A0A4Z2HN24_9TELE</name>
<reference evidence="1 2" key="1">
    <citation type="submission" date="2019-03" db="EMBL/GenBank/DDBJ databases">
        <title>First draft genome of Liparis tanakae, snailfish: a comprehensive survey of snailfish specific genes.</title>
        <authorList>
            <person name="Kim W."/>
            <person name="Song I."/>
            <person name="Jeong J.-H."/>
            <person name="Kim D."/>
            <person name="Kim S."/>
            <person name="Ryu S."/>
            <person name="Song J.Y."/>
            <person name="Lee S.K."/>
        </authorList>
    </citation>
    <scope>NUCLEOTIDE SEQUENCE [LARGE SCALE GENOMIC DNA]</scope>
    <source>
        <tissue evidence="1">Muscle</tissue>
    </source>
</reference>
<dbReference type="EMBL" id="SRLO01000224">
    <property type="protein sequence ID" value="TNN66182.1"/>
    <property type="molecule type" value="Genomic_DNA"/>
</dbReference>
<accession>A0A4Z2HN24</accession>
<protein>
    <submittedName>
        <fullName evidence="1">Uncharacterized protein</fullName>
    </submittedName>
</protein>
<evidence type="ECO:0000313" key="2">
    <source>
        <dbReference type="Proteomes" id="UP000314294"/>
    </source>
</evidence>
<evidence type="ECO:0000313" key="1">
    <source>
        <dbReference type="EMBL" id="TNN66182.1"/>
    </source>
</evidence>
<comment type="caution">
    <text evidence="1">The sequence shown here is derived from an EMBL/GenBank/DDBJ whole genome shotgun (WGS) entry which is preliminary data.</text>
</comment>
<sequence length="89" mass="9623">MPNVEEELQCFCVLGVGRSGSTAQNKEINVNSWAVQTTTPLHPVGFPQERGVQSPPPRCPNVTIGRAASHNSSTLYTKMSVSQIDVLEV</sequence>
<proteinExistence type="predicted"/>
<gene>
    <name evidence="1" type="ORF">EYF80_023660</name>
</gene>